<evidence type="ECO:0000256" key="1">
    <source>
        <dbReference type="ARBA" id="ARBA00004429"/>
    </source>
</evidence>
<feature type="transmembrane region" description="Helical" evidence="8">
    <location>
        <begin position="340"/>
        <end position="361"/>
    </location>
</feature>
<dbReference type="GO" id="GO:0005886">
    <property type="term" value="C:plasma membrane"/>
    <property type="evidence" value="ECO:0007669"/>
    <property type="project" value="UniProtKB-SubCell"/>
</dbReference>
<dbReference type="RefSeq" id="WP_150437033.1">
    <property type="nucleotide sequence ID" value="NZ_VYKJ01000014.1"/>
</dbReference>
<dbReference type="Pfam" id="PF07095">
    <property type="entry name" value="IgaA"/>
    <property type="match status" value="1"/>
</dbReference>
<comment type="similarity">
    <text evidence="2">Belongs to the IgaA family.</text>
</comment>
<keyword evidence="6 8" id="KW-1133">Transmembrane helix</keyword>
<proteinExistence type="inferred from homology"/>
<gene>
    <name evidence="9" type="ORF">FJU30_21530</name>
</gene>
<organism evidence="9 10">
    <name type="scientific">Affinibrenneria salicis</name>
    <dbReference type="NCBI Taxonomy" id="2590031"/>
    <lineage>
        <taxon>Bacteria</taxon>
        <taxon>Pseudomonadati</taxon>
        <taxon>Pseudomonadota</taxon>
        <taxon>Gammaproteobacteria</taxon>
        <taxon>Enterobacterales</taxon>
        <taxon>Pectobacteriaceae</taxon>
        <taxon>Affinibrenneria</taxon>
    </lineage>
</organism>
<dbReference type="InterPro" id="IPR010771">
    <property type="entry name" value="IgaA"/>
</dbReference>
<evidence type="ECO:0000313" key="9">
    <source>
        <dbReference type="EMBL" id="KAA8996376.1"/>
    </source>
</evidence>
<keyword evidence="10" id="KW-1185">Reference proteome</keyword>
<evidence type="ECO:0000256" key="7">
    <source>
        <dbReference type="ARBA" id="ARBA00023136"/>
    </source>
</evidence>
<keyword evidence="3" id="KW-1003">Cell membrane</keyword>
<evidence type="ECO:0000256" key="2">
    <source>
        <dbReference type="ARBA" id="ARBA00009494"/>
    </source>
</evidence>
<keyword evidence="4" id="KW-0997">Cell inner membrane</keyword>
<evidence type="ECO:0000313" key="10">
    <source>
        <dbReference type="Proteomes" id="UP000335415"/>
    </source>
</evidence>
<comment type="caution">
    <text evidence="9">The sequence shown here is derived from an EMBL/GenBank/DDBJ whole genome shotgun (WGS) entry which is preliminary data.</text>
</comment>
<dbReference type="Proteomes" id="UP000335415">
    <property type="component" value="Unassembled WGS sequence"/>
</dbReference>
<evidence type="ECO:0000256" key="5">
    <source>
        <dbReference type="ARBA" id="ARBA00022692"/>
    </source>
</evidence>
<dbReference type="OrthoDB" id="8827178at2"/>
<dbReference type="EMBL" id="VYKJ01000014">
    <property type="protein sequence ID" value="KAA8996376.1"/>
    <property type="molecule type" value="Genomic_DNA"/>
</dbReference>
<dbReference type="AlphaFoldDB" id="A0A5J5FU01"/>
<feature type="transmembrane region" description="Helical" evidence="8">
    <location>
        <begin position="225"/>
        <end position="245"/>
    </location>
</feature>
<sequence>MSTTLVTVLAVLFAGLVAVGCFTGYSLRHRLPFTRILSSGSSAFRQLTPEERIAVERYLAQRDSNGPVVRTGYRLARTMQSNRVYPMTRAITRYSLTGESPNKARYYIDTQEVDLPPFWDKYITQDNNVEIIQTGATPLVVSLNGHSIIDYVNERPFARQSQASLSVPPASIHQTKTEDPVELVTIRKETPQEHAIYRSGRLKEAGLLCVSLLLLLISLNSPISLLPWLVGASLLLALWSGWQMLRRPSRRELREIHCLRGTPKCLGLFGESRQEQASNISLGNIDLIYPPHWQPWVSQDINKKTDVDIYLSQHVVRQGRWLSLHEEVKRFPLQRWGKNLVLAGGSLLMMIALLIYVPLGLPLKLSLAWLQGAQSIQVSQVDALENKTLSIGDTLQIQGTGMCYVPSGLHYPVSRTDYAFTPFDCSAIYWNKAEPLPLPESDIIEKTAALLKTVNEQLHPQIGDGDRVSSQLASAIQKSGMILLNDFSGLVLKTQDLCNRAEDCPRLKNALVNLGNAPDWDSLINRARSGTLNGMNVLLRPVSAENLEMLVNNATDFFFYQEINRSADLLNSPPPGGFLIRSDEGRQLVAHPAPPMPLHEYTAPQQWQELQRLSSLLLQTPFSATGVITQITTDANGTRHIDLHSEPDAITLWRHLGTCLLLLLLSIIFMVNVALLAIRWRKNRHRMADIHAWYAGHFASQSVIPRLLGAHIFSTGKGRSAK</sequence>
<feature type="transmembrane region" description="Helical" evidence="8">
    <location>
        <begin position="652"/>
        <end position="678"/>
    </location>
</feature>
<keyword evidence="7 8" id="KW-0472">Membrane</keyword>
<evidence type="ECO:0000256" key="4">
    <source>
        <dbReference type="ARBA" id="ARBA00022519"/>
    </source>
</evidence>
<evidence type="ECO:0000256" key="8">
    <source>
        <dbReference type="SAM" id="Phobius"/>
    </source>
</evidence>
<accession>A0A5J5FU01</accession>
<reference evidence="9 10" key="1">
    <citation type="submission" date="2019-09" db="EMBL/GenBank/DDBJ databases">
        <authorList>
            <person name="Li Y."/>
        </authorList>
    </citation>
    <scope>NUCLEOTIDE SEQUENCE [LARGE SCALE GENOMIC DNA]</scope>
    <source>
        <strain evidence="9 10">L3-3HA</strain>
    </source>
</reference>
<protein>
    <submittedName>
        <fullName evidence="9">Intracellular growth attenuator family protein</fullName>
    </submittedName>
</protein>
<comment type="subcellular location">
    <subcellularLocation>
        <location evidence="1">Cell inner membrane</location>
        <topology evidence="1">Multi-pass membrane protein</topology>
    </subcellularLocation>
</comment>
<evidence type="ECO:0000256" key="6">
    <source>
        <dbReference type="ARBA" id="ARBA00022989"/>
    </source>
</evidence>
<name>A0A5J5FU01_9GAMM</name>
<keyword evidence="5 8" id="KW-0812">Transmembrane</keyword>
<feature type="transmembrane region" description="Helical" evidence="8">
    <location>
        <begin position="6"/>
        <end position="27"/>
    </location>
</feature>
<evidence type="ECO:0000256" key="3">
    <source>
        <dbReference type="ARBA" id="ARBA00022475"/>
    </source>
</evidence>